<name>A0A438H448_VITVI</name>
<gene>
    <name evidence="2" type="ORF">CK203_040850</name>
    <name evidence="1" type="ORF">CK203_089293</name>
</gene>
<evidence type="ECO:0000313" key="2">
    <source>
        <dbReference type="EMBL" id="RVW79350.1"/>
    </source>
</evidence>
<dbReference type="AlphaFoldDB" id="A0A438H448"/>
<organism evidence="2 3">
    <name type="scientific">Vitis vinifera</name>
    <name type="common">Grape</name>
    <dbReference type="NCBI Taxonomy" id="29760"/>
    <lineage>
        <taxon>Eukaryota</taxon>
        <taxon>Viridiplantae</taxon>
        <taxon>Streptophyta</taxon>
        <taxon>Embryophyta</taxon>
        <taxon>Tracheophyta</taxon>
        <taxon>Spermatophyta</taxon>
        <taxon>Magnoliopsida</taxon>
        <taxon>eudicotyledons</taxon>
        <taxon>Gunneridae</taxon>
        <taxon>Pentapetalae</taxon>
        <taxon>rosids</taxon>
        <taxon>Vitales</taxon>
        <taxon>Vitaceae</taxon>
        <taxon>Viteae</taxon>
        <taxon>Vitis</taxon>
    </lineage>
</organism>
<dbReference type="Proteomes" id="UP000288805">
    <property type="component" value="Unassembled WGS sequence"/>
</dbReference>
<dbReference type="EMBL" id="QGNW01002630">
    <property type="protein sequence ID" value="RVW14064.1"/>
    <property type="molecule type" value="Genomic_DNA"/>
</dbReference>
<proteinExistence type="predicted"/>
<dbReference type="EMBL" id="QGNW01000282">
    <property type="protein sequence ID" value="RVW79350.1"/>
    <property type="molecule type" value="Genomic_DNA"/>
</dbReference>
<sequence length="82" mass="9524">MDEVGRNSTWYRVLTEDHPCSTTQFYNRVIPITKGFSLSICSNTSMESILRSRAMMISGRLLSKENIFKFIDESCKTYILNF</sequence>
<protein>
    <submittedName>
        <fullName evidence="2">Uncharacterized protein</fullName>
    </submittedName>
</protein>
<evidence type="ECO:0000313" key="3">
    <source>
        <dbReference type="Proteomes" id="UP000288805"/>
    </source>
</evidence>
<comment type="caution">
    <text evidence="2">The sequence shown here is derived from an EMBL/GenBank/DDBJ whole genome shotgun (WGS) entry which is preliminary data.</text>
</comment>
<accession>A0A438H448</accession>
<reference evidence="2 3" key="1">
    <citation type="journal article" date="2018" name="PLoS Genet.">
        <title>Population sequencing reveals clonal diversity and ancestral inbreeding in the grapevine cultivar Chardonnay.</title>
        <authorList>
            <person name="Roach M.J."/>
            <person name="Johnson D.L."/>
            <person name="Bohlmann J."/>
            <person name="van Vuuren H.J."/>
            <person name="Jones S.J."/>
            <person name="Pretorius I.S."/>
            <person name="Schmidt S.A."/>
            <person name="Borneman A.R."/>
        </authorList>
    </citation>
    <scope>NUCLEOTIDE SEQUENCE [LARGE SCALE GENOMIC DNA]</scope>
    <source>
        <strain evidence="3">cv. Chardonnay</strain>
        <strain evidence="2">I10V1</strain>
        <tissue evidence="2">Leaf</tissue>
    </source>
</reference>
<evidence type="ECO:0000313" key="1">
    <source>
        <dbReference type="EMBL" id="RVW14064.1"/>
    </source>
</evidence>